<dbReference type="GO" id="GO:0016740">
    <property type="term" value="F:transferase activity"/>
    <property type="evidence" value="ECO:0007669"/>
    <property type="project" value="UniProtKB-KW"/>
</dbReference>
<accession>A0A6J5PB76</accession>
<name>A0A6J5PB76_9CAUD</name>
<protein>
    <submittedName>
        <fullName evidence="1">Glycosyltransferase, GlcNAc</fullName>
    </submittedName>
</protein>
<dbReference type="PANTHER" id="PTHR34496">
    <property type="entry name" value="GLCNAC TRANSFERASE-RELATED"/>
    <property type="match status" value="1"/>
</dbReference>
<organism evidence="1">
    <name type="scientific">uncultured Caudovirales phage</name>
    <dbReference type="NCBI Taxonomy" id="2100421"/>
    <lineage>
        <taxon>Viruses</taxon>
        <taxon>Duplodnaviria</taxon>
        <taxon>Heunggongvirae</taxon>
        <taxon>Uroviricota</taxon>
        <taxon>Caudoviricetes</taxon>
        <taxon>Peduoviridae</taxon>
        <taxon>Maltschvirus</taxon>
        <taxon>Maltschvirus maltsch</taxon>
    </lineage>
</organism>
<reference evidence="1" key="1">
    <citation type="submission" date="2020-04" db="EMBL/GenBank/DDBJ databases">
        <authorList>
            <person name="Chiriac C."/>
            <person name="Salcher M."/>
            <person name="Ghai R."/>
            <person name="Kavagutti S V."/>
        </authorList>
    </citation>
    <scope>NUCLEOTIDE SEQUENCE</scope>
</reference>
<proteinExistence type="predicted"/>
<evidence type="ECO:0000313" key="1">
    <source>
        <dbReference type="EMBL" id="CAB4164834.1"/>
    </source>
</evidence>
<dbReference type="Pfam" id="PF11397">
    <property type="entry name" value="GlcNAc"/>
    <property type="match status" value="1"/>
</dbReference>
<dbReference type="EMBL" id="LR796766">
    <property type="protein sequence ID" value="CAB4164834.1"/>
    <property type="molecule type" value="Genomic_DNA"/>
</dbReference>
<dbReference type="PANTHER" id="PTHR34496:SF10">
    <property type="entry name" value="GLCNAC TRANSFERASE"/>
    <property type="match status" value="1"/>
</dbReference>
<sequence>MNKKIFVSIPAWEDTHLIDTMNHILDTAYYPENIVFGLGLNYKKEPDLSMFNNVRIVRDQDIAEGQPGIVGIREAIRGLIEDEQYFLGIDAHADFELNWDTTLIEDIEELTKNNEKRIISRQATASVQGKHNWKTKWIVDGDFDELDLHGEVVEFSSTLNKDRVNEKYFKNYYISCNFIFAKCSDVKAIKFPSYHRFPFEEPEQSIAVYCQNYDVVAPYADAIVHYAGNDVKYSFPYDERWWKFVGTDRNDPNHWTRIWILDDEEMTKEVKKLMIMGKNKYFNLLNYTRSIIDFYNEIGMEENYWKIRKSIISSKTYS</sequence>
<dbReference type="InterPro" id="IPR021067">
    <property type="entry name" value="Glycosyltransferase"/>
</dbReference>
<keyword evidence="1" id="KW-0808">Transferase</keyword>
<gene>
    <name evidence="1" type="ORF">UFOVP828_144</name>
</gene>